<keyword evidence="6" id="KW-1185">Reference proteome</keyword>
<evidence type="ECO:0000256" key="2">
    <source>
        <dbReference type="PROSITE-ProRule" id="PRU00335"/>
    </source>
</evidence>
<organism evidence="5 6">
    <name type="scientific">Kitasatospora viridis</name>
    <dbReference type="NCBI Taxonomy" id="281105"/>
    <lineage>
        <taxon>Bacteria</taxon>
        <taxon>Bacillati</taxon>
        <taxon>Actinomycetota</taxon>
        <taxon>Actinomycetes</taxon>
        <taxon>Kitasatosporales</taxon>
        <taxon>Streptomycetaceae</taxon>
        <taxon>Kitasatospora</taxon>
    </lineage>
</organism>
<dbReference type="EMBL" id="VIWT01000005">
    <property type="protein sequence ID" value="TWF73751.1"/>
    <property type="molecule type" value="Genomic_DNA"/>
</dbReference>
<evidence type="ECO:0000259" key="4">
    <source>
        <dbReference type="PROSITE" id="PS50977"/>
    </source>
</evidence>
<dbReference type="InterPro" id="IPR001647">
    <property type="entry name" value="HTH_TetR"/>
</dbReference>
<evidence type="ECO:0000313" key="6">
    <source>
        <dbReference type="Proteomes" id="UP000317940"/>
    </source>
</evidence>
<dbReference type="SUPFAM" id="SSF46689">
    <property type="entry name" value="Homeodomain-like"/>
    <property type="match status" value="1"/>
</dbReference>
<accession>A0A561SFU5</accession>
<dbReference type="Gene3D" id="1.10.357.10">
    <property type="entry name" value="Tetracycline Repressor, domain 2"/>
    <property type="match status" value="1"/>
</dbReference>
<dbReference type="PROSITE" id="PS50977">
    <property type="entry name" value="HTH_TETR_2"/>
    <property type="match status" value="1"/>
</dbReference>
<proteinExistence type="predicted"/>
<sequence length="233" mass="24435">MTTAARTPQQDRSRATRRRLLEAAVDCLAELGWNGSTVTVVAERAGVTRGAAQHHFPTREDLFTAAVEHVAAERLAAVRTDAGELPPPGPARTEAVVDLIVRLHTGPLFRAALHLWVAAATEQPLRERIVALENRVGRESHRAALEFLGLDEAAAGVRESVQATLDLARGLGLANLLTDDGARRSGVVRQWAAMLQAALDAAAPDSAALDAAPGARAADTRSADGGSADGPSD</sequence>
<dbReference type="Pfam" id="PF00440">
    <property type="entry name" value="TetR_N"/>
    <property type="match status" value="1"/>
</dbReference>
<feature type="DNA-binding region" description="H-T-H motif" evidence="2">
    <location>
        <begin position="37"/>
        <end position="56"/>
    </location>
</feature>
<name>A0A561SFU5_9ACTN</name>
<dbReference type="AlphaFoldDB" id="A0A561SFU5"/>
<dbReference type="PRINTS" id="PR00455">
    <property type="entry name" value="HTHTETR"/>
</dbReference>
<dbReference type="PANTHER" id="PTHR30055">
    <property type="entry name" value="HTH-TYPE TRANSCRIPTIONAL REGULATOR RUTR"/>
    <property type="match status" value="1"/>
</dbReference>
<dbReference type="InterPro" id="IPR009057">
    <property type="entry name" value="Homeodomain-like_sf"/>
</dbReference>
<comment type="caution">
    <text evidence="5">The sequence shown here is derived from an EMBL/GenBank/DDBJ whole genome shotgun (WGS) entry which is preliminary data.</text>
</comment>
<dbReference type="OrthoDB" id="4538622at2"/>
<evidence type="ECO:0000256" key="1">
    <source>
        <dbReference type="ARBA" id="ARBA00023125"/>
    </source>
</evidence>
<dbReference type="GO" id="GO:0003700">
    <property type="term" value="F:DNA-binding transcription factor activity"/>
    <property type="evidence" value="ECO:0007669"/>
    <property type="project" value="TreeGrafter"/>
</dbReference>
<dbReference type="Proteomes" id="UP000317940">
    <property type="component" value="Unassembled WGS sequence"/>
</dbReference>
<keyword evidence="1 2" id="KW-0238">DNA-binding</keyword>
<dbReference type="RefSeq" id="WP_145910685.1">
    <property type="nucleotide sequence ID" value="NZ_BAAAMZ010000001.1"/>
</dbReference>
<gene>
    <name evidence="5" type="ORF">FHX73_15378</name>
</gene>
<feature type="region of interest" description="Disordered" evidence="3">
    <location>
        <begin position="209"/>
        <end position="233"/>
    </location>
</feature>
<dbReference type="InterPro" id="IPR050109">
    <property type="entry name" value="HTH-type_TetR-like_transc_reg"/>
</dbReference>
<evidence type="ECO:0000313" key="5">
    <source>
        <dbReference type="EMBL" id="TWF73751.1"/>
    </source>
</evidence>
<protein>
    <submittedName>
        <fullName evidence="5">TetR family transcriptional regulator</fullName>
    </submittedName>
</protein>
<reference evidence="5 6" key="1">
    <citation type="submission" date="2019-06" db="EMBL/GenBank/DDBJ databases">
        <title>Sequencing the genomes of 1000 actinobacteria strains.</title>
        <authorList>
            <person name="Klenk H.-P."/>
        </authorList>
    </citation>
    <scope>NUCLEOTIDE SEQUENCE [LARGE SCALE GENOMIC DNA]</scope>
    <source>
        <strain evidence="5 6">DSM 44826</strain>
    </source>
</reference>
<feature type="domain" description="HTH tetR-type" evidence="4">
    <location>
        <begin position="14"/>
        <end position="74"/>
    </location>
</feature>
<dbReference type="PANTHER" id="PTHR30055:SF226">
    <property type="entry name" value="HTH-TYPE TRANSCRIPTIONAL REGULATOR PKSA"/>
    <property type="match status" value="1"/>
</dbReference>
<evidence type="ECO:0000256" key="3">
    <source>
        <dbReference type="SAM" id="MobiDB-lite"/>
    </source>
</evidence>
<dbReference type="GO" id="GO:0000976">
    <property type="term" value="F:transcription cis-regulatory region binding"/>
    <property type="evidence" value="ECO:0007669"/>
    <property type="project" value="TreeGrafter"/>
</dbReference>